<dbReference type="SMART" id="SM00256">
    <property type="entry name" value="FBOX"/>
    <property type="match status" value="1"/>
</dbReference>
<protein>
    <recommendedName>
        <fullName evidence="2">F-box domain-containing protein</fullName>
    </recommendedName>
</protein>
<dbReference type="InterPro" id="IPR036047">
    <property type="entry name" value="F-box-like_dom_sf"/>
</dbReference>
<feature type="region of interest" description="Disordered" evidence="1">
    <location>
        <begin position="1"/>
        <end position="20"/>
    </location>
</feature>
<accession>A0AAD4W041</accession>
<sequence length="141" mass="16002">MNMAPGYQRRKSKEKTGRVTKGPKLPFEMITEILSWLTVDALLRVKSASKKWCSLIEDHHHIVKHMNLASPLPIKCRYRRMKCAFVSLTGEAKLVCAYIQNDDVGFEVMSIGQDGKWGALKHPIQGCLKKNGKWAARSQFS</sequence>
<evidence type="ECO:0000313" key="4">
    <source>
        <dbReference type="Proteomes" id="UP001054821"/>
    </source>
</evidence>
<dbReference type="SUPFAM" id="SSF81383">
    <property type="entry name" value="F-box domain"/>
    <property type="match status" value="1"/>
</dbReference>
<dbReference type="Proteomes" id="UP001054821">
    <property type="component" value="Chromosome 4"/>
</dbReference>
<dbReference type="Pfam" id="PF12937">
    <property type="entry name" value="F-box-like"/>
    <property type="match status" value="1"/>
</dbReference>
<evidence type="ECO:0000256" key="1">
    <source>
        <dbReference type="SAM" id="MobiDB-lite"/>
    </source>
</evidence>
<keyword evidence="4" id="KW-1185">Reference proteome</keyword>
<dbReference type="Gene3D" id="1.20.1280.50">
    <property type="match status" value="1"/>
</dbReference>
<evidence type="ECO:0000313" key="3">
    <source>
        <dbReference type="EMBL" id="KAI5334469.1"/>
    </source>
</evidence>
<proteinExistence type="predicted"/>
<name>A0AAD4W041_PRUDU</name>
<comment type="caution">
    <text evidence="3">The sequence shown here is derived from an EMBL/GenBank/DDBJ whole genome shotgun (WGS) entry which is preliminary data.</text>
</comment>
<organism evidence="3 4">
    <name type="scientific">Prunus dulcis</name>
    <name type="common">Almond</name>
    <name type="synonym">Amygdalus dulcis</name>
    <dbReference type="NCBI Taxonomy" id="3755"/>
    <lineage>
        <taxon>Eukaryota</taxon>
        <taxon>Viridiplantae</taxon>
        <taxon>Streptophyta</taxon>
        <taxon>Embryophyta</taxon>
        <taxon>Tracheophyta</taxon>
        <taxon>Spermatophyta</taxon>
        <taxon>Magnoliopsida</taxon>
        <taxon>eudicotyledons</taxon>
        <taxon>Gunneridae</taxon>
        <taxon>Pentapetalae</taxon>
        <taxon>rosids</taxon>
        <taxon>fabids</taxon>
        <taxon>Rosales</taxon>
        <taxon>Rosaceae</taxon>
        <taxon>Amygdaloideae</taxon>
        <taxon>Amygdaleae</taxon>
        <taxon>Prunus</taxon>
    </lineage>
</organism>
<dbReference type="EMBL" id="JAJFAZ020000004">
    <property type="protein sequence ID" value="KAI5334469.1"/>
    <property type="molecule type" value="Genomic_DNA"/>
</dbReference>
<dbReference type="InterPro" id="IPR001810">
    <property type="entry name" value="F-box_dom"/>
</dbReference>
<feature type="domain" description="F-box" evidence="2">
    <location>
        <begin position="19"/>
        <end position="66"/>
    </location>
</feature>
<gene>
    <name evidence="3" type="ORF">L3X38_024602</name>
</gene>
<reference evidence="3 4" key="1">
    <citation type="journal article" date="2022" name="G3 (Bethesda)">
        <title>Whole-genome sequence and methylome profiling of the almond [Prunus dulcis (Mill.) D.A. Webb] cultivar 'Nonpareil'.</title>
        <authorList>
            <person name="D'Amico-Willman K.M."/>
            <person name="Ouma W.Z."/>
            <person name="Meulia T."/>
            <person name="Sideli G.M."/>
            <person name="Gradziel T.M."/>
            <person name="Fresnedo-Ramirez J."/>
        </authorList>
    </citation>
    <scope>NUCLEOTIDE SEQUENCE [LARGE SCALE GENOMIC DNA]</scope>
    <source>
        <strain evidence="3">Clone GOH B32 T37-40</strain>
    </source>
</reference>
<dbReference type="PROSITE" id="PS50181">
    <property type="entry name" value="FBOX"/>
    <property type="match status" value="1"/>
</dbReference>
<dbReference type="AlphaFoldDB" id="A0AAD4W041"/>
<evidence type="ECO:0000259" key="2">
    <source>
        <dbReference type="PROSITE" id="PS50181"/>
    </source>
</evidence>